<evidence type="ECO:0000313" key="1">
    <source>
        <dbReference type="EMBL" id="KAK8560092.1"/>
    </source>
</evidence>
<dbReference type="EMBL" id="JBBPBM010000014">
    <property type="protein sequence ID" value="KAK8560092.1"/>
    <property type="molecule type" value="Genomic_DNA"/>
</dbReference>
<keyword evidence="2" id="KW-1185">Reference proteome</keyword>
<reference evidence="1 2" key="1">
    <citation type="journal article" date="2024" name="G3 (Bethesda)">
        <title>Genome assembly of Hibiscus sabdariffa L. provides insights into metabolisms of medicinal natural products.</title>
        <authorList>
            <person name="Kim T."/>
        </authorList>
    </citation>
    <scope>NUCLEOTIDE SEQUENCE [LARGE SCALE GENOMIC DNA]</scope>
    <source>
        <strain evidence="1">TK-2024</strain>
        <tissue evidence="1">Old leaves</tissue>
    </source>
</reference>
<protein>
    <submittedName>
        <fullName evidence="1">Uncharacterized protein</fullName>
    </submittedName>
</protein>
<gene>
    <name evidence="1" type="ORF">V6N12_012895</name>
</gene>
<accession>A0ABR2EFR5</accession>
<proteinExistence type="predicted"/>
<dbReference type="Proteomes" id="UP001472677">
    <property type="component" value="Unassembled WGS sequence"/>
</dbReference>
<name>A0ABR2EFR5_9ROSI</name>
<sequence>MENNEVGDSFGLENNEVGVGILRARQGLMVDWLTERRGGKSERERPSSFFLVVKILMKMTARFFRG</sequence>
<comment type="caution">
    <text evidence="1">The sequence shown here is derived from an EMBL/GenBank/DDBJ whole genome shotgun (WGS) entry which is preliminary data.</text>
</comment>
<evidence type="ECO:0000313" key="2">
    <source>
        <dbReference type="Proteomes" id="UP001472677"/>
    </source>
</evidence>
<organism evidence="1 2">
    <name type="scientific">Hibiscus sabdariffa</name>
    <name type="common">roselle</name>
    <dbReference type="NCBI Taxonomy" id="183260"/>
    <lineage>
        <taxon>Eukaryota</taxon>
        <taxon>Viridiplantae</taxon>
        <taxon>Streptophyta</taxon>
        <taxon>Embryophyta</taxon>
        <taxon>Tracheophyta</taxon>
        <taxon>Spermatophyta</taxon>
        <taxon>Magnoliopsida</taxon>
        <taxon>eudicotyledons</taxon>
        <taxon>Gunneridae</taxon>
        <taxon>Pentapetalae</taxon>
        <taxon>rosids</taxon>
        <taxon>malvids</taxon>
        <taxon>Malvales</taxon>
        <taxon>Malvaceae</taxon>
        <taxon>Malvoideae</taxon>
        <taxon>Hibiscus</taxon>
    </lineage>
</organism>